<dbReference type="EMBL" id="SPHZ02000010">
    <property type="protein sequence ID" value="KAF0897335.1"/>
    <property type="molecule type" value="Genomic_DNA"/>
</dbReference>
<dbReference type="Proteomes" id="UP000479710">
    <property type="component" value="Unassembled WGS sequence"/>
</dbReference>
<sequence>MTPVHSSSESPWLLPPGAHSWPLDQDLVVPVACESSSRTRHVINRKAVHPCAHIVRQPYMHVTLYDKEPNPAAGVPLACGP</sequence>
<organism evidence="1 2">
    <name type="scientific">Oryza meyeriana var. granulata</name>
    <dbReference type="NCBI Taxonomy" id="110450"/>
    <lineage>
        <taxon>Eukaryota</taxon>
        <taxon>Viridiplantae</taxon>
        <taxon>Streptophyta</taxon>
        <taxon>Embryophyta</taxon>
        <taxon>Tracheophyta</taxon>
        <taxon>Spermatophyta</taxon>
        <taxon>Magnoliopsida</taxon>
        <taxon>Liliopsida</taxon>
        <taxon>Poales</taxon>
        <taxon>Poaceae</taxon>
        <taxon>BOP clade</taxon>
        <taxon>Oryzoideae</taxon>
        <taxon>Oryzeae</taxon>
        <taxon>Oryzinae</taxon>
        <taxon>Oryza</taxon>
        <taxon>Oryza meyeriana</taxon>
    </lineage>
</organism>
<protein>
    <submittedName>
        <fullName evidence="1">Uncharacterized protein</fullName>
    </submittedName>
</protein>
<gene>
    <name evidence="1" type="ORF">E2562_036332</name>
</gene>
<dbReference type="AlphaFoldDB" id="A0A6G1C9L6"/>
<evidence type="ECO:0000313" key="1">
    <source>
        <dbReference type="EMBL" id="KAF0897335.1"/>
    </source>
</evidence>
<reference evidence="1 2" key="1">
    <citation type="submission" date="2019-11" db="EMBL/GenBank/DDBJ databases">
        <title>Whole genome sequence of Oryza granulata.</title>
        <authorList>
            <person name="Li W."/>
        </authorList>
    </citation>
    <scope>NUCLEOTIDE SEQUENCE [LARGE SCALE GENOMIC DNA]</scope>
    <source>
        <strain evidence="2">cv. Menghai</strain>
        <tissue evidence="1">Leaf</tissue>
    </source>
</reference>
<evidence type="ECO:0000313" key="2">
    <source>
        <dbReference type="Proteomes" id="UP000479710"/>
    </source>
</evidence>
<keyword evidence="2" id="KW-1185">Reference proteome</keyword>
<comment type="caution">
    <text evidence="1">The sequence shown here is derived from an EMBL/GenBank/DDBJ whole genome shotgun (WGS) entry which is preliminary data.</text>
</comment>
<accession>A0A6G1C9L6</accession>
<name>A0A6G1C9L6_9ORYZ</name>
<proteinExistence type="predicted"/>